<dbReference type="AlphaFoldDB" id="A0A9P1FKI4"/>
<evidence type="ECO:0000313" key="2">
    <source>
        <dbReference type="EMBL" id="CAI3980584.1"/>
    </source>
</evidence>
<evidence type="ECO:0000256" key="1">
    <source>
        <dbReference type="SAM" id="MobiDB-lite"/>
    </source>
</evidence>
<evidence type="ECO:0000313" key="3">
    <source>
        <dbReference type="EMBL" id="CAL1133959.1"/>
    </source>
</evidence>
<reference evidence="2" key="1">
    <citation type="submission" date="2022-10" db="EMBL/GenBank/DDBJ databases">
        <authorList>
            <person name="Chen Y."/>
            <person name="Dougan E. K."/>
            <person name="Chan C."/>
            <person name="Rhodes N."/>
            <person name="Thang M."/>
        </authorList>
    </citation>
    <scope>NUCLEOTIDE SEQUENCE</scope>
</reference>
<accession>A0A9P1FKI4</accession>
<dbReference type="EMBL" id="CAMXCT030000569">
    <property type="protein sequence ID" value="CAL4767896.1"/>
    <property type="molecule type" value="Genomic_DNA"/>
</dbReference>
<feature type="region of interest" description="Disordered" evidence="1">
    <location>
        <begin position="1"/>
        <end position="109"/>
    </location>
</feature>
<name>A0A9P1FKI4_9DINO</name>
<dbReference type="EMBL" id="CAMXCT010000569">
    <property type="protein sequence ID" value="CAI3980584.1"/>
    <property type="molecule type" value="Genomic_DNA"/>
</dbReference>
<comment type="caution">
    <text evidence="2">The sequence shown here is derived from an EMBL/GenBank/DDBJ whole genome shotgun (WGS) entry which is preliminary data.</text>
</comment>
<reference evidence="3" key="2">
    <citation type="submission" date="2024-04" db="EMBL/GenBank/DDBJ databases">
        <authorList>
            <person name="Chen Y."/>
            <person name="Shah S."/>
            <person name="Dougan E. K."/>
            <person name="Thang M."/>
            <person name="Chan C."/>
        </authorList>
    </citation>
    <scope>NUCLEOTIDE SEQUENCE [LARGE SCALE GENOMIC DNA]</scope>
</reference>
<dbReference type="EMBL" id="CAMXCT020000569">
    <property type="protein sequence ID" value="CAL1133959.1"/>
    <property type="molecule type" value="Genomic_DNA"/>
</dbReference>
<gene>
    <name evidence="2" type="ORF">C1SCF055_LOCUS8447</name>
</gene>
<keyword evidence="4" id="KW-1185">Reference proteome</keyword>
<sequence>MMQLRDFEKLPAHKEHSYEDDTTEPSSGSETGSERLRRNSQGSSQVDFAVTTMAVSGRPRGMPPPPPLERPTVPKQVDPSAGGPPSWCPGEPVPSAKSIGSPPGLFPAAARNMNMQRTSMRQPISSRGQSLEGLPVKVPLPQEARLDPHCQALLLTDTPAKVRPMRQVDPVTMAPPLLSTCAPR</sequence>
<dbReference type="Proteomes" id="UP001152797">
    <property type="component" value="Unassembled WGS sequence"/>
</dbReference>
<organism evidence="2">
    <name type="scientific">Cladocopium goreaui</name>
    <dbReference type="NCBI Taxonomy" id="2562237"/>
    <lineage>
        <taxon>Eukaryota</taxon>
        <taxon>Sar</taxon>
        <taxon>Alveolata</taxon>
        <taxon>Dinophyceae</taxon>
        <taxon>Suessiales</taxon>
        <taxon>Symbiodiniaceae</taxon>
        <taxon>Cladocopium</taxon>
    </lineage>
</organism>
<evidence type="ECO:0000313" key="4">
    <source>
        <dbReference type="Proteomes" id="UP001152797"/>
    </source>
</evidence>
<feature type="compositionally biased region" description="Basic and acidic residues" evidence="1">
    <location>
        <begin position="1"/>
        <end position="19"/>
    </location>
</feature>
<proteinExistence type="predicted"/>
<protein>
    <submittedName>
        <fullName evidence="2">Uncharacterized protein</fullName>
    </submittedName>
</protein>